<reference evidence="1 2" key="1">
    <citation type="submission" date="2020-09" db="EMBL/GenBank/DDBJ databases">
        <title>Pedobacter sp. SW-16 isolated from soil near Yeocheon.</title>
        <authorList>
            <person name="Im H.S."/>
            <person name="Joung Y."/>
            <person name="Lee S.-S."/>
        </authorList>
    </citation>
    <scope>NUCLEOTIDE SEQUENCE [LARGE SCALE GENOMIC DNA]</scope>
    <source>
        <strain evidence="1 2">SW-16</strain>
    </source>
</reference>
<gene>
    <name evidence="1" type="ORF">H9N25_10505</name>
</gene>
<accession>A0ABX6TMN7</accession>
<name>A0ABX6TMN7_9SPHI</name>
<protein>
    <submittedName>
        <fullName evidence="1">Uncharacterized protein</fullName>
    </submittedName>
</protein>
<dbReference type="Proteomes" id="UP000516439">
    <property type="component" value="Chromosome"/>
</dbReference>
<dbReference type="EMBL" id="CP061171">
    <property type="protein sequence ID" value="QNR86776.1"/>
    <property type="molecule type" value="Genomic_DNA"/>
</dbReference>
<organism evidence="1 2">
    <name type="scientific">Pedobacter riviphilus</name>
    <dbReference type="NCBI Taxonomy" id="2766984"/>
    <lineage>
        <taxon>Bacteria</taxon>
        <taxon>Pseudomonadati</taxon>
        <taxon>Bacteroidota</taxon>
        <taxon>Sphingobacteriia</taxon>
        <taxon>Sphingobacteriales</taxon>
        <taxon>Sphingobacteriaceae</taxon>
        <taxon>Pedobacter</taxon>
    </lineage>
</organism>
<dbReference type="RefSeq" id="WP_190328854.1">
    <property type="nucleotide sequence ID" value="NZ_CP061171.1"/>
</dbReference>
<evidence type="ECO:0000313" key="2">
    <source>
        <dbReference type="Proteomes" id="UP000516439"/>
    </source>
</evidence>
<proteinExistence type="predicted"/>
<keyword evidence="2" id="KW-1185">Reference proteome</keyword>
<evidence type="ECO:0000313" key="1">
    <source>
        <dbReference type="EMBL" id="QNR86776.1"/>
    </source>
</evidence>
<sequence>MTKSDHNLTRTMWAAGVTNDVLFQSPIASGTLYIKSIQDDINLETWENMNAAYTGGGIVVTKLSYWQSENSGITSVLYTVKDRNGNELGKVYKSL</sequence>